<dbReference type="AlphaFoldDB" id="A0A1M4SEN1"/>
<dbReference type="Pfam" id="PF01464">
    <property type="entry name" value="SLT"/>
    <property type="match status" value="1"/>
</dbReference>
<dbReference type="InterPro" id="IPR023346">
    <property type="entry name" value="Lysozyme-like_dom_sf"/>
</dbReference>
<dbReference type="PANTHER" id="PTHR37423:SF2">
    <property type="entry name" value="MEMBRANE-BOUND LYTIC MUREIN TRANSGLYCOSYLASE C"/>
    <property type="match status" value="1"/>
</dbReference>
<dbReference type="SUPFAM" id="SSF48435">
    <property type="entry name" value="Bacterial muramidases"/>
    <property type="match status" value="1"/>
</dbReference>
<gene>
    <name evidence="6" type="ORF">SAMN02745223_00014</name>
</gene>
<dbReference type="RefSeq" id="WP_052950409.1">
    <property type="nucleotide sequence ID" value="NZ_FQVC01000001.1"/>
</dbReference>
<dbReference type="Gene3D" id="1.10.530.10">
    <property type="match status" value="1"/>
</dbReference>
<dbReference type="PANTHER" id="PTHR37423">
    <property type="entry name" value="SOLUBLE LYTIC MUREIN TRANSGLYCOSYLASE-RELATED"/>
    <property type="match status" value="1"/>
</dbReference>
<evidence type="ECO:0000256" key="4">
    <source>
        <dbReference type="SAM" id="SignalP"/>
    </source>
</evidence>
<dbReference type="EMBL" id="FQVC01000001">
    <property type="protein sequence ID" value="SHE30622.1"/>
    <property type="molecule type" value="Genomic_DNA"/>
</dbReference>
<dbReference type="CDD" id="cd13401">
    <property type="entry name" value="Slt70-like"/>
    <property type="match status" value="1"/>
</dbReference>
<feature type="domain" description="Transglycosylase SLT" evidence="5">
    <location>
        <begin position="522"/>
        <end position="626"/>
    </location>
</feature>
<organism evidence="6 7">
    <name type="scientific">Devosia limi DSM 17137</name>
    <dbReference type="NCBI Taxonomy" id="1121477"/>
    <lineage>
        <taxon>Bacteria</taxon>
        <taxon>Pseudomonadati</taxon>
        <taxon>Pseudomonadota</taxon>
        <taxon>Alphaproteobacteria</taxon>
        <taxon>Hyphomicrobiales</taxon>
        <taxon>Devosiaceae</taxon>
        <taxon>Devosia</taxon>
    </lineage>
</organism>
<keyword evidence="3 4" id="KW-0732">Signal</keyword>
<feature type="signal peptide" evidence="4">
    <location>
        <begin position="1"/>
        <end position="25"/>
    </location>
</feature>
<evidence type="ECO:0000256" key="3">
    <source>
        <dbReference type="ARBA" id="ARBA00022729"/>
    </source>
</evidence>
<reference evidence="6 7" key="1">
    <citation type="submission" date="2016-11" db="EMBL/GenBank/DDBJ databases">
        <authorList>
            <person name="Jaros S."/>
            <person name="Januszkiewicz K."/>
            <person name="Wedrychowicz H."/>
        </authorList>
    </citation>
    <scope>NUCLEOTIDE SEQUENCE [LARGE SCALE GENOMIC DNA]</scope>
    <source>
        <strain evidence="6 7">DSM 17137</strain>
    </source>
</reference>
<dbReference type="PROSITE" id="PS00922">
    <property type="entry name" value="TRANSGLYCOSYLASE"/>
    <property type="match status" value="1"/>
</dbReference>
<dbReference type="Proteomes" id="UP000184533">
    <property type="component" value="Unassembled WGS sequence"/>
</dbReference>
<dbReference type="GO" id="GO:0042597">
    <property type="term" value="C:periplasmic space"/>
    <property type="evidence" value="ECO:0007669"/>
    <property type="project" value="InterPro"/>
</dbReference>
<name>A0A1M4SEN1_9HYPH</name>
<dbReference type="GO" id="GO:0016020">
    <property type="term" value="C:membrane"/>
    <property type="evidence" value="ECO:0007669"/>
    <property type="project" value="InterPro"/>
</dbReference>
<dbReference type="InterPro" id="IPR008939">
    <property type="entry name" value="Lytic_TGlycosylase_superhlx_U"/>
</dbReference>
<evidence type="ECO:0000259" key="5">
    <source>
        <dbReference type="Pfam" id="PF01464"/>
    </source>
</evidence>
<proteinExistence type="inferred from homology"/>
<dbReference type="GO" id="GO:0008933">
    <property type="term" value="F:peptidoglycan lytic transglycosylase activity"/>
    <property type="evidence" value="ECO:0007669"/>
    <property type="project" value="InterPro"/>
</dbReference>
<dbReference type="GO" id="GO:0000270">
    <property type="term" value="P:peptidoglycan metabolic process"/>
    <property type="evidence" value="ECO:0007669"/>
    <property type="project" value="InterPro"/>
</dbReference>
<dbReference type="Gene3D" id="1.25.20.10">
    <property type="entry name" value="Bacterial muramidases"/>
    <property type="match status" value="1"/>
</dbReference>
<dbReference type="SUPFAM" id="SSF53955">
    <property type="entry name" value="Lysozyme-like"/>
    <property type="match status" value="1"/>
</dbReference>
<comment type="similarity">
    <text evidence="2">Belongs to the virb1 family.</text>
</comment>
<evidence type="ECO:0000256" key="1">
    <source>
        <dbReference type="ARBA" id="ARBA00007734"/>
    </source>
</evidence>
<dbReference type="OrthoDB" id="9815002at2"/>
<sequence length="677" mass="72837">MNGGLSAGLFAAVLGMASFAPLSHATTANDIIIDNTTTGAIGGARTDVSAVDSRGSLSFRNALDVLAGGDAAAAYEMARGLPNDTERRTIQWAAIFHHGGDINYLTVQRFAADAPNFAAPKIYKTRLEQSLTRSEPGKDEVIALLGGAMPNTVDAQVMLATAYVADGQKARAARLARDIWVDNFLTLDQEKLVSDTLGDLLDRDAHWARAVHLMMHDRATASERLIPKLTAAQKSLVVARAAVSRNDANAKKLLDSVDKSLQGHPVFIFSRAQRARQFELWDSAVDWLAKAQGELPDAAEWWYERRALVRALLNQGKPDLAYKAAAGYTAGPDGRVVEAQFHAGWIALSFLKDAQAAKGHFTKMAALSTLPDTITQSNYWLARANIDIGDSAAAQAAYQVAARYGTVYYGQLARAELGEAGVSIRPLPAWQQSETLFNSNEIVRAVRLLAGNGKGTLAVPLLRNFSTDLKTGGELLLAARLAQEIGAHHLAISIADTADRKGFALDLFSFPKDGLPANAQLKADRAAVFAVTRQESMFQADAISSAGARGLMQLMPGTAEETARKAGVDYSPNRLTSDPAYNALLGSTYLGAQLDRFGGSLLLAAAAYNAGPGNANKWIAAYGDPRADNVDPVLWVELIPFGETRKYVQRVLGNYLVYRERLGHKGMTMTEALRKIP</sequence>
<protein>
    <submittedName>
        <fullName evidence="6">Soluble lytic murein transglycosylase</fullName>
    </submittedName>
</protein>
<dbReference type="GO" id="GO:0004553">
    <property type="term" value="F:hydrolase activity, hydrolyzing O-glycosyl compounds"/>
    <property type="evidence" value="ECO:0007669"/>
    <property type="project" value="InterPro"/>
</dbReference>
<feature type="chain" id="PRO_5009907312" evidence="4">
    <location>
        <begin position="26"/>
        <end position="677"/>
    </location>
</feature>
<evidence type="ECO:0000313" key="7">
    <source>
        <dbReference type="Proteomes" id="UP000184533"/>
    </source>
</evidence>
<accession>A0A1M4SEN1</accession>
<dbReference type="InterPro" id="IPR000189">
    <property type="entry name" value="Transglyc_AS"/>
</dbReference>
<comment type="similarity">
    <text evidence="1">Belongs to the transglycosylase Slt family.</text>
</comment>
<dbReference type="InterPro" id="IPR008258">
    <property type="entry name" value="Transglycosylase_SLT_dom_1"/>
</dbReference>
<evidence type="ECO:0000256" key="2">
    <source>
        <dbReference type="ARBA" id="ARBA00009387"/>
    </source>
</evidence>
<evidence type="ECO:0000313" key="6">
    <source>
        <dbReference type="EMBL" id="SHE30622.1"/>
    </source>
</evidence>